<name>K2NF20_TRYCR</name>
<dbReference type="PANTHER" id="PTHR24055">
    <property type="entry name" value="MITOGEN-ACTIVATED PROTEIN KINASE"/>
    <property type="match status" value="1"/>
</dbReference>
<dbReference type="InterPro" id="IPR008271">
    <property type="entry name" value="Ser/Thr_kinase_AS"/>
</dbReference>
<keyword evidence="2" id="KW-0067">ATP-binding</keyword>
<protein>
    <submittedName>
        <fullName evidence="4">Protein kinase, putative,cdc2, putative</fullName>
    </submittedName>
</protein>
<evidence type="ECO:0000313" key="5">
    <source>
        <dbReference type="Proteomes" id="UP000007350"/>
    </source>
</evidence>
<feature type="domain" description="Protein kinase" evidence="3">
    <location>
        <begin position="34"/>
        <end position="357"/>
    </location>
</feature>
<dbReference type="Pfam" id="PF00069">
    <property type="entry name" value="Pkinase"/>
    <property type="match status" value="1"/>
</dbReference>
<evidence type="ECO:0000256" key="1">
    <source>
        <dbReference type="ARBA" id="ARBA00022741"/>
    </source>
</evidence>
<proteinExistence type="predicted"/>
<dbReference type="InterPro" id="IPR050117">
    <property type="entry name" value="MAPK"/>
</dbReference>
<reference evidence="4 5" key="1">
    <citation type="journal article" date="2012" name="BMC Genomics">
        <title>Comparative genomic analysis of human infective Trypanosoma cruzi lineages with the bat-restricted subspecies T. cruzi marinkellei.</title>
        <authorList>
            <person name="Franzen O."/>
            <person name="Talavera-Lopez C."/>
            <person name="Ochaya S."/>
            <person name="Butler C.E."/>
            <person name="Messenger L.A."/>
            <person name="Lewis M.D."/>
            <person name="Llewellyn M.S."/>
            <person name="Marinkelle C.J."/>
            <person name="Tyler K.M."/>
            <person name="Miles M.A."/>
            <person name="Andersson B."/>
        </authorList>
    </citation>
    <scope>NUCLEOTIDE SEQUENCE [LARGE SCALE GENOMIC DNA]</scope>
    <source>
        <strain evidence="4 5">B7</strain>
    </source>
</reference>
<organism evidence="4 5">
    <name type="scientific">Trypanosoma cruzi marinkellei</name>
    <dbReference type="NCBI Taxonomy" id="85056"/>
    <lineage>
        <taxon>Eukaryota</taxon>
        <taxon>Discoba</taxon>
        <taxon>Euglenozoa</taxon>
        <taxon>Kinetoplastea</taxon>
        <taxon>Metakinetoplastina</taxon>
        <taxon>Trypanosomatida</taxon>
        <taxon>Trypanosomatidae</taxon>
        <taxon>Trypanosoma</taxon>
        <taxon>Schizotrypanum</taxon>
    </lineage>
</organism>
<evidence type="ECO:0000259" key="3">
    <source>
        <dbReference type="PROSITE" id="PS50011"/>
    </source>
</evidence>
<dbReference type="InterPro" id="IPR000719">
    <property type="entry name" value="Prot_kinase_dom"/>
</dbReference>
<dbReference type="EMBL" id="AHKC01008157">
    <property type="protein sequence ID" value="EKF37865.1"/>
    <property type="molecule type" value="Genomic_DNA"/>
</dbReference>
<dbReference type="InterPro" id="IPR011009">
    <property type="entry name" value="Kinase-like_dom_sf"/>
</dbReference>
<keyword evidence="1" id="KW-0547">Nucleotide-binding</keyword>
<evidence type="ECO:0000313" key="4">
    <source>
        <dbReference type="EMBL" id="EKF37865.1"/>
    </source>
</evidence>
<dbReference type="PROSITE" id="PS00108">
    <property type="entry name" value="PROTEIN_KINASE_ST"/>
    <property type="match status" value="1"/>
</dbReference>
<keyword evidence="4" id="KW-0418">Kinase</keyword>
<comment type="caution">
    <text evidence="4">The sequence shown here is derived from an EMBL/GenBank/DDBJ whole genome shotgun (WGS) entry which is preliminary data.</text>
</comment>
<evidence type="ECO:0000256" key="2">
    <source>
        <dbReference type="ARBA" id="ARBA00022840"/>
    </source>
</evidence>
<accession>K2NF20</accession>
<keyword evidence="5" id="KW-1185">Reference proteome</keyword>
<dbReference type="OrthoDB" id="5979581at2759"/>
<dbReference type="AlphaFoldDB" id="K2NF20"/>
<dbReference type="Proteomes" id="UP000007350">
    <property type="component" value="Unassembled WGS sequence"/>
</dbReference>
<dbReference type="Gene3D" id="1.10.510.10">
    <property type="entry name" value="Transferase(Phosphotransferase) domain 1"/>
    <property type="match status" value="1"/>
</dbReference>
<sequence>MSSPAWSVYEGDWGSFCDDADNVPPFLALKGCGLRQKCLLQRGAQGAVYLGEDADGNVFVVKRLFTQRSEFGVRGVSEGSLREATLLTYIAERSKSLDPEARFGVIRLERIVEAPFQELCLILERCAFDLSRMVFYKRKRAHGGATGFLPEAPTRCPILAKMNVIQYLMRGILKILQFLHEECHIIHRDVKLGNLLVGEDGRVRLADFGSARFMHETVEKMSDAKSGEYTPISLRTTVIYQAPECLLGERSYTAAVDMWAAGVVFAELLLQQHLFHSCSELAMLSDIWRLLGTPSDDPSLVRGEGAVTYAVRTESTIAQKFPESIVPAEGLDLLKRMLETDPKKRITDSEALRHPFLCGPAVESGLEEARLLWNKKVEACMQETVAQPAATGMRSFYVDNVEFDEESGENDDGDDDGEKATLPTCIGYFPHIISDVDGGQGI</sequence>
<gene>
    <name evidence="4" type="ORF">MOQ_001931</name>
</gene>
<dbReference type="GO" id="GO:0005524">
    <property type="term" value="F:ATP binding"/>
    <property type="evidence" value="ECO:0007669"/>
    <property type="project" value="UniProtKB-KW"/>
</dbReference>
<dbReference type="GO" id="GO:0004672">
    <property type="term" value="F:protein kinase activity"/>
    <property type="evidence" value="ECO:0007669"/>
    <property type="project" value="InterPro"/>
</dbReference>
<dbReference type="SUPFAM" id="SSF56112">
    <property type="entry name" value="Protein kinase-like (PK-like)"/>
    <property type="match status" value="1"/>
</dbReference>
<keyword evidence="4" id="KW-0808">Transferase</keyword>
<dbReference type="SMART" id="SM00220">
    <property type="entry name" value="S_TKc"/>
    <property type="match status" value="1"/>
</dbReference>
<dbReference type="PROSITE" id="PS50011">
    <property type="entry name" value="PROTEIN_KINASE_DOM"/>
    <property type="match status" value="1"/>
</dbReference>